<keyword evidence="2" id="KW-1185">Reference proteome</keyword>
<comment type="caution">
    <text evidence="1">The sequence shown here is derived from an EMBL/GenBank/DDBJ whole genome shotgun (WGS) entry which is preliminary data.</text>
</comment>
<protein>
    <submittedName>
        <fullName evidence="1">Uncharacterized protein</fullName>
    </submittedName>
</protein>
<sequence length="77" mass="8459">MTRLTAPELECEPMTVLVGDALCVEGDCDHDHDGDHCADVREELACAAHSRTQMAGWFEEIVHGEPWPCQHQKGGVS</sequence>
<dbReference type="EMBL" id="JAZBJP010000002">
    <property type="protein sequence ID" value="MEE4419610.1"/>
    <property type="molecule type" value="Genomic_DNA"/>
</dbReference>
<accession>A0ABU7NMP0</accession>
<proteinExistence type="predicted"/>
<dbReference type="RefSeq" id="WP_330821310.1">
    <property type="nucleotide sequence ID" value="NZ_JAZBJP010000002.1"/>
</dbReference>
<organism evidence="1 2">
    <name type="scientific">Streptomyces bugieae</name>
    <dbReference type="NCBI Taxonomy" id="3098223"/>
    <lineage>
        <taxon>Bacteria</taxon>
        <taxon>Bacillati</taxon>
        <taxon>Actinomycetota</taxon>
        <taxon>Actinomycetes</taxon>
        <taxon>Kitasatosporales</taxon>
        <taxon>Streptomycetaceae</taxon>
        <taxon>Streptomyces</taxon>
    </lineage>
</organism>
<reference evidence="1 2" key="1">
    <citation type="submission" date="2023-12" db="EMBL/GenBank/DDBJ databases">
        <title>30 novel species of actinomycetes from the DSMZ collection.</title>
        <authorList>
            <person name="Nouioui I."/>
        </authorList>
    </citation>
    <scope>NUCLEOTIDE SEQUENCE [LARGE SCALE GENOMIC DNA]</scope>
    <source>
        <strain evidence="1 2">DSM 41528</strain>
    </source>
</reference>
<evidence type="ECO:0000313" key="2">
    <source>
        <dbReference type="Proteomes" id="UP001307760"/>
    </source>
</evidence>
<gene>
    <name evidence="1" type="ORF">V2J85_09615</name>
</gene>
<dbReference type="Proteomes" id="UP001307760">
    <property type="component" value="Unassembled WGS sequence"/>
</dbReference>
<evidence type="ECO:0000313" key="1">
    <source>
        <dbReference type="EMBL" id="MEE4419610.1"/>
    </source>
</evidence>
<name>A0ABU7NMP0_9ACTN</name>